<name>A0A8T3VKA1_9EURY</name>
<feature type="transmembrane region" description="Helical" evidence="1">
    <location>
        <begin position="54"/>
        <end position="73"/>
    </location>
</feature>
<dbReference type="AlphaFoldDB" id="A0A8T3VKA1"/>
<protein>
    <submittedName>
        <fullName evidence="2">DUF2142 domain-containing protein</fullName>
    </submittedName>
</protein>
<evidence type="ECO:0000313" key="2">
    <source>
        <dbReference type="EMBL" id="MBE6505683.1"/>
    </source>
</evidence>
<comment type="caution">
    <text evidence="2">The sequence shown here is derived from an EMBL/GenBank/DDBJ whole genome shotgun (WGS) entry which is preliminary data.</text>
</comment>
<evidence type="ECO:0000313" key="3">
    <source>
        <dbReference type="Proteomes" id="UP000762703"/>
    </source>
</evidence>
<dbReference type="InterPro" id="IPR018674">
    <property type="entry name" value="DUF2142_membrane"/>
</dbReference>
<gene>
    <name evidence="2" type="ORF">E7Z73_08110</name>
</gene>
<feature type="transmembrane region" description="Helical" evidence="1">
    <location>
        <begin position="435"/>
        <end position="456"/>
    </location>
</feature>
<dbReference type="Proteomes" id="UP000762703">
    <property type="component" value="Unassembled WGS sequence"/>
</dbReference>
<proteinExistence type="predicted"/>
<keyword evidence="1" id="KW-0812">Transmembrane</keyword>
<dbReference type="Pfam" id="PF09913">
    <property type="entry name" value="DUF2142"/>
    <property type="match status" value="1"/>
</dbReference>
<reference evidence="2" key="1">
    <citation type="submission" date="2019-04" db="EMBL/GenBank/DDBJ databases">
        <title>Evolution of Biomass-Degrading Anaerobic Consortia Revealed by Metagenomics.</title>
        <authorList>
            <person name="Peng X."/>
        </authorList>
    </citation>
    <scope>NUCLEOTIDE SEQUENCE</scope>
    <source>
        <strain evidence="2">SIG12</strain>
    </source>
</reference>
<feature type="transmembrane region" description="Helical" evidence="1">
    <location>
        <begin position="198"/>
        <end position="216"/>
    </location>
</feature>
<feature type="transmembrane region" description="Helical" evidence="1">
    <location>
        <begin position="275"/>
        <end position="301"/>
    </location>
</feature>
<organism evidence="2 3">
    <name type="scientific">Methanobrevibacter millerae</name>
    <dbReference type="NCBI Taxonomy" id="230361"/>
    <lineage>
        <taxon>Archaea</taxon>
        <taxon>Methanobacteriati</taxon>
        <taxon>Methanobacteriota</taxon>
        <taxon>Methanomada group</taxon>
        <taxon>Methanobacteria</taxon>
        <taxon>Methanobacteriales</taxon>
        <taxon>Methanobacteriaceae</taxon>
        <taxon>Methanobrevibacter</taxon>
    </lineage>
</organism>
<keyword evidence="1" id="KW-0472">Membrane</keyword>
<evidence type="ECO:0000256" key="1">
    <source>
        <dbReference type="SAM" id="Phobius"/>
    </source>
</evidence>
<feature type="transmembrane region" description="Helical" evidence="1">
    <location>
        <begin position="495"/>
        <end position="516"/>
    </location>
</feature>
<sequence length="519" mass="58225">MNTDISFDFGSEISKFKDNLIISKKYWIIYLIFILIASLAMFTTKNYSSIVKELIMVLITAIFGVFAITFYSYHNTDKELYKTAFVIIILFGLLCCFLNPICNVSDETEHLARADITSQGILFPEYKNNSFGVSESINFFSENRTKTVFQVDGTIPYSSTITGYSSAFQHNPFYGYILPAIGLVIAKLLSLSVVSAMWLGRLFNLLLYAGLATYAIKKTPILKIPFIVMACIPVAIQQAASFSIDSLFIGLGFIIVAYFFYMIKAEDRTLENKDILIFSILCLLCGLCRLPFLATILLIFCVPTRKFKAYNAALYKFAGLFLVGILGLIYAGISTPNYMHSAWRAAYASKNHINSAQQIRYMISHPGNTIVGIFHTINALDNGPVLTSMANLYSTVPGGAKMHRLGFVSAIYPMFIGAIWLLYPLVERFDLKERIGALIVVAITYVGTCLSQMISWAPVGNLYTVVVHTRYFIPLFALVPFIFGMNHVKEKNYELDPYIICLTCAFISAFVIQIAARYY</sequence>
<feature type="transmembrane region" description="Helical" evidence="1">
    <location>
        <begin position="462"/>
        <end position="483"/>
    </location>
</feature>
<keyword evidence="1" id="KW-1133">Transmembrane helix</keyword>
<feature type="transmembrane region" description="Helical" evidence="1">
    <location>
        <begin position="247"/>
        <end position="263"/>
    </location>
</feature>
<feature type="transmembrane region" description="Helical" evidence="1">
    <location>
        <begin position="405"/>
        <end position="423"/>
    </location>
</feature>
<dbReference type="RefSeq" id="WP_303737333.1">
    <property type="nucleotide sequence ID" value="NZ_SUTE01000065.1"/>
</dbReference>
<feature type="transmembrane region" description="Helical" evidence="1">
    <location>
        <begin position="173"/>
        <end position="191"/>
    </location>
</feature>
<feature type="transmembrane region" description="Helical" evidence="1">
    <location>
        <begin position="313"/>
        <end position="333"/>
    </location>
</feature>
<dbReference type="EMBL" id="SUTE01000065">
    <property type="protein sequence ID" value="MBE6505683.1"/>
    <property type="molecule type" value="Genomic_DNA"/>
</dbReference>
<accession>A0A8T3VKA1</accession>
<feature type="transmembrane region" description="Helical" evidence="1">
    <location>
        <begin position="80"/>
        <end position="101"/>
    </location>
</feature>
<feature type="transmembrane region" description="Helical" evidence="1">
    <location>
        <begin position="26"/>
        <end position="42"/>
    </location>
</feature>